<dbReference type="AlphaFoldDB" id="A0AAV3QNA8"/>
<organism evidence="1 2">
    <name type="scientific">Lithospermum erythrorhizon</name>
    <name type="common">Purple gromwell</name>
    <name type="synonym">Lithospermum officinale var. erythrorhizon</name>
    <dbReference type="NCBI Taxonomy" id="34254"/>
    <lineage>
        <taxon>Eukaryota</taxon>
        <taxon>Viridiplantae</taxon>
        <taxon>Streptophyta</taxon>
        <taxon>Embryophyta</taxon>
        <taxon>Tracheophyta</taxon>
        <taxon>Spermatophyta</taxon>
        <taxon>Magnoliopsida</taxon>
        <taxon>eudicotyledons</taxon>
        <taxon>Gunneridae</taxon>
        <taxon>Pentapetalae</taxon>
        <taxon>asterids</taxon>
        <taxon>lamiids</taxon>
        <taxon>Boraginales</taxon>
        <taxon>Boraginaceae</taxon>
        <taxon>Boraginoideae</taxon>
        <taxon>Lithospermeae</taxon>
        <taxon>Lithospermum</taxon>
    </lineage>
</organism>
<evidence type="ECO:0000313" key="1">
    <source>
        <dbReference type="EMBL" id="GAA0164492.1"/>
    </source>
</evidence>
<dbReference type="EMBL" id="BAABME010005062">
    <property type="protein sequence ID" value="GAA0164492.1"/>
    <property type="molecule type" value="Genomic_DNA"/>
</dbReference>
<accession>A0AAV3QNA8</accession>
<comment type="caution">
    <text evidence="1">The sequence shown here is derived from an EMBL/GenBank/DDBJ whole genome shotgun (WGS) entry which is preliminary data.</text>
</comment>
<reference evidence="1 2" key="1">
    <citation type="submission" date="2024-01" db="EMBL/GenBank/DDBJ databases">
        <title>The complete chloroplast genome sequence of Lithospermum erythrorhizon: insights into the phylogenetic relationship among Boraginaceae species and the maternal lineages of purple gromwells.</title>
        <authorList>
            <person name="Okada T."/>
            <person name="Watanabe K."/>
        </authorList>
    </citation>
    <scope>NUCLEOTIDE SEQUENCE [LARGE SCALE GENOMIC DNA]</scope>
</reference>
<keyword evidence="2" id="KW-1185">Reference proteome</keyword>
<protein>
    <submittedName>
        <fullName evidence="1">Uncharacterized protein</fullName>
    </submittedName>
</protein>
<evidence type="ECO:0000313" key="2">
    <source>
        <dbReference type="Proteomes" id="UP001454036"/>
    </source>
</evidence>
<gene>
    <name evidence="1" type="ORF">LIER_20111</name>
</gene>
<name>A0AAV3QNA8_LITER</name>
<sequence>MSVKSVDKVNSKSTANFTVDSIAITASQGEDSSRTNEQHQLPVLEEQQHSYAAAVGGRKALRMKLTYIPPEEIDGKAVVRYQSIDVIRGVNRWRSSVFGYVIGLNLVSLQLRNLRRLDGVILGLKKSSSLHRACSCFNLLKNLAEII</sequence>
<proteinExistence type="predicted"/>
<dbReference type="Proteomes" id="UP001454036">
    <property type="component" value="Unassembled WGS sequence"/>
</dbReference>